<reference evidence="6 7" key="1">
    <citation type="submission" date="2016-07" db="EMBL/GenBank/DDBJ databases">
        <title>Genome analysis of Sphingobacterium siyangense T12B17.</title>
        <authorList>
            <person name="Xu D."/>
            <person name="Su Y."/>
            <person name="Zheng S."/>
        </authorList>
    </citation>
    <scope>NUCLEOTIDE SEQUENCE [LARGE SCALE GENOMIC DNA]</scope>
    <source>
        <strain evidence="6 7">T12B17</strain>
    </source>
</reference>
<dbReference type="EMBL" id="MCAQ01000023">
    <property type="protein sequence ID" value="RKF35207.1"/>
    <property type="molecule type" value="Genomic_DNA"/>
</dbReference>
<evidence type="ECO:0000256" key="3">
    <source>
        <dbReference type="ARBA" id="ARBA00023004"/>
    </source>
</evidence>
<dbReference type="Proteomes" id="UP000286402">
    <property type="component" value="Unassembled WGS sequence"/>
</dbReference>
<feature type="compositionally biased region" description="Basic and acidic residues" evidence="4">
    <location>
        <begin position="287"/>
        <end position="308"/>
    </location>
</feature>
<feature type="transmembrane region" description="Helical" evidence="5">
    <location>
        <begin position="116"/>
        <end position="135"/>
    </location>
</feature>
<keyword evidence="3" id="KW-0408">Iron</keyword>
<feature type="region of interest" description="Disordered" evidence="4">
    <location>
        <begin position="263"/>
        <end position="308"/>
    </location>
</feature>
<dbReference type="PANTHER" id="PTHR33751">
    <property type="entry name" value="CBB3-TYPE CYTOCHROME C OXIDASE SUBUNIT FIXP"/>
    <property type="match status" value="1"/>
</dbReference>
<dbReference type="Pfam" id="PF13442">
    <property type="entry name" value="Cytochrome_CBB3"/>
    <property type="match status" value="1"/>
</dbReference>
<proteinExistence type="predicted"/>
<keyword evidence="5" id="KW-1133">Transmembrane helix</keyword>
<keyword evidence="7" id="KW-1185">Reference proteome</keyword>
<sequence>MSLLLDTAPATAEVVQSTIGFGTDNLYTDILIVVLIVVMLALLASALMVNRAMKSIIKITMPELAKEEKLKKAANKGWMKRSWNKIMGIRPISEEKDIVIDHEYDGIRELDNPIPIWFNFLFYGTIFFGLVYLFVYQVSGIGMNQDQEYEHEMVVAEKERQAYLTASASNVDESSVEFQPEMAADGKAIFTANCVACHGGSGEGGIGPNLTDKFWLHGGEIKDIFKTIKYGVPDKGMVPWEQTLSPAQIAQVASYIITLRDTHPANPKAPQGEEVTYGGGQAASGEKAADESKADQAETEKKQSSKLK</sequence>
<name>A0A420FQH0_9SPHI</name>
<gene>
    <name evidence="6" type="ORF">BCY89_09810</name>
</gene>
<dbReference type="Gene3D" id="1.10.760.10">
    <property type="entry name" value="Cytochrome c-like domain"/>
    <property type="match status" value="1"/>
</dbReference>
<dbReference type="InterPro" id="IPR050597">
    <property type="entry name" value="Cytochrome_c_Oxidase_Subunit"/>
</dbReference>
<keyword evidence="1" id="KW-0349">Heme</keyword>
<comment type="caution">
    <text evidence="6">The sequence shown here is derived from an EMBL/GenBank/DDBJ whole genome shotgun (WGS) entry which is preliminary data.</text>
</comment>
<evidence type="ECO:0000313" key="6">
    <source>
        <dbReference type="EMBL" id="RKF35207.1"/>
    </source>
</evidence>
<evidence type="ECO:0000256" key="4">
    <source>
        <dbReference type="SAM" id="MobiDB-lite"/>
    </source>
</evidence>
<evidence type="ECO:0000256" key="1">
    <source>
        <dbReference type="ARBA" id="ARBA00022617"/>
    </source>
</evidence>
<dbReference type="PROSITE" id="PS51007">
    <property type="entry name" value="CYTC"/>
    <property type="match status" value="1"/>
</dbReference>
<dbReference type="GO" id="GO:0046872">
    <property type="term" value="F:metal ion binding"/>
    <property type="evidence" value="ECO:0007669"/>
    <property type="project" value="UniProtKB-KW"/>
</dbReference>
<accession>A0A420FQH0</accession>
<dbReference type="InterPro" id="IPR032858">
    <property type="entry name" value="CcoP_N"/>
</dbReference>
<dbReference type="GO" id="GO:0009055">
    <property type="term" value="F:electron transfer activity"/>
    <property type="evidence" value="ECO:0007669"/>
    <property type="project" value="InterPro"/>
</dbReference>
<keyword evidence="2" id="KW-0479">Metal-binding</keyword>
<evidence type="ECO:0000256" key="2">
    <source>
        <dbReference type="ARBA" id="ARBA00022723"/>
    </source>
</evidence>
<dbReference type="Pfam" id="PF14715">
    <property type="entry name" value="FixP_N"/>
    <property type="match status" value="1"/>
</dbReference>
<evidence type="ECO:0000256" key="5">
    <source>
        <dbReference type="SAM" id="Phobius"/>
    </source>
</evidence>
<dbReference type="InterPro" id="IPR009056">
    <property type="entry name" value="Cyt_c-like_dom"/>
</dbReference>
<dbReference type="InterPro" id="IPR036909">
    <property type="entry name" value="Cyt_c-like_dom_sf"/>
</dbReference>
<keyword evidence="5" id="KW-0472">Membrane</keyword>
<dbReference type="Gene3D" id="6.10.280.130">
    <property type="match status" value="1"/>
</dbReference>
<evidence type="ECO:0000313" key="7">
    <source>
        <dbReference type="Proteomes" id="UP000286402"/>
    </source>
</evidence>
<dbReference type="PANTHER" id="PTHR33751:SF1">
    <property type="entry name" value="CBB3-TYPE CYTOCHROME C OXIDASE SUBUNIT FIXP"/>
    <property type="match status" value="1"/>
</dbReference>
<dbReference type="AlphaFoldDB" id="A0A420FQH0"/>
<protein>
    <submittedName>
        <fullName evidence="6">Cytochrome C</fullName>
    </submittedName>
</protein>
<dbReference type="SUPFAM" id="SSF46626">
    <property type="entry name" value="Cytochrome c"/>
    <property type="match status" value="1"/>
</dbReference>
<dbReference type="RefSeq" id="WP_120334928.1">
    <property type="nucleotide sequence ID" value="NZ_CP070350.1"/>
</dbReference>
<dbReference type="InterPro" id="IPR038414">
    <property type="entry name" value="CcoP_N_sf"/>
</dbReference>
<keyword evidence="5" id="KW-0812">Transmembrane</keyword>
<dbReference type="GO" id="GO:0020037">
    <property type="term" value="F:heme binding"/>
    <property type="evidence" value="ECO:0007669"/>
    <property type="project" value="InterPro"/>
</dbReference>
<organism evidence="6 7">
    <name type="scientific">Sphingobacterium siyangense</name>
    <dbReference type="NCBI Taxonomy" id="459529"/>
    <lineage>
        <taxon>Bacteria</taxon>
        <taxon>Pseudomonadati</taxon>
        <taxon>Bacteroidota</taxon>
        <taxon>Sphingobacteriia</taxon>
        <taxon>Sphingobacteriales</taxon>
        <taxon>Sphingobacteriaceae</taxon>
        <taxon>Sphingobacterium</taxon>
    </lineage>
</organism>
<feature type="transmembrane region" description="Helical" evidence="5">
    <location>
        <begin position="30"/>
        <end position="49"/>
    </location>
</feature>